<dbReference type="PROSITE" id="PS00149">
    <property type="entry name" value="SULFATASE_2"/>
    <property type="match status" value="1"/>
</dbReference>
<proteinExistence type="inferred from homology"/>
<feature type="domain" description="Sulfatase N-terminal" evidence="6">
    <location>
        <begin position="26"/>
        <end position="336"/>
    </location>
</feature>
<sequence>MKKQVTLATLSIIFSGTAHSTQNERPDIIVIIADDMGYSDITPFGGEIPTPNLQAMAENGVRMSQYYTSPMSAPARAMLLTGNTSQQAGIGGMWWYENTIGKEGYELRLTDRVTTMAERFKDAGYNTLMAGKWHLGFTPGSTPKDRGFRHSFALMGGGASHFDDAVPLGTVEIFHTYYTRDNQRISLPSSFYSSEAYASQINRWISETPREQPIFAWLAFTAPHDPLQAPDEWISRFKNQYEQGYADVYRQRIARLKKLGFLRDDIPLPGLELDKEWQAMTPEQQKYTAKVMQVYAAMIANMDAQIGTVIETLKKTGRDKNTILVFLSDNGVNPAEGFHYESEPDFGSNSIIVTKILVVKIHLSLMVPTGLMSAMRLMVAITKRPAVRGELIPVL</sequence>
<dbReference type="AlphaFoldDB" id="A0A447PYG9"/>
<dbReference type="PROSITE" id="PS00523">
    <property type="entry name" value="SULFATASE_1"/>
    <property type="match status" value="1"/>
</dbReference>
<evidence type="ECO:0000313" key="7">
    <source>
        <dbReference type="EMBL" id="VEA44145.1"/>
    </source>
</evidence>
<dbReference type="InterPro" id="IPR050738">
    <property type="entry name" value="Sulfatase"/>
</dbReference>
<keyword evidence="2" id="KW-0479">Metal-binding</keyword>
<organism evidence="7 8">
    <name type="scientific">Salmonella enterica I</name>
    <dbReference type="NCBI Taxonomy" id="59201"/>
    <lineage>
        <taxon>Bacteria</taxon>
        <taxon>Pseudomonadati</taxon>
        <taxon>Pseudomonadota</taxon>
        <taxon>Gammaproteobacteria</taxon>
        <taxon>Enterobacterales</taxon>
        <taxon>Enterobacteriaceae</taxon>
        <taxon>Salmonella</taxon>
    </lineage>
</organism>
<comment type="similarity">
    <text evidence="1">Belongs to the sulfatase family.</text>
</comment>
<feature type="modified residue" description="3-oxoalanine (Ser)" evidence="5">
    <location>
        <position position="72"/>
    </location>
</feature>
<dbReference type="InterPro" id="IPR000917">
    <property type="entry name" value="Sulfatase_N"/>
</dbReference>
<name>A0A447PYG9_SALET</name>
<evidence type="ECO:0000256" key="5">
    <source>
        <dbReference type="PIRSR" id="PIRSR600917-52"/>
    </source>
</evidence>
<dbReference type="EC" id="3.1.6.1" evidence="7"/>
<evidence type="ECO:0000313" key="8">
    <source>
        <dbReference type="Proteomes" id="UP000277214"/>
    </source>
</evidence>
<reference evidence="7 8" key="1">
    <citation type="submission" date="2018-12" db="EMBL/GenBank/DDBJ databases">
        <authorList>
            <consortium name="Pathogen Informatics"/>
        </authorList>
    </citation>
    <scope>NUCLEOTIDE SEQUENCE [LARGE SCALE GENOMIC DNA]</scope>
    <source>
        <strain evidence="7 8">NCTC8272</strain>
    </source>
</reference>
<dbReference type="InterPro" id="IPR024607">
    <property type="entry name" value="Sulfatase_CS"/>
</dbReference>
<dbReference type="EMBL" id="LR134149">
    <property type="protein sequence ID" value="VEA44145.1"/>
    <property type="molecule type" value="Genomic_DNA"/>
</dbReference>
<dbReference type="GO" id="GO:0046872">
    <property type="term" value="F:metal ion binding"/>
    <property type="evidence" value="ECO:0007669"/>
    <property type="project" value="UniProtKB-KW"/>
</dbReference>
<dbReference type="Pfam" id="PF00884">
    <property type="entry name" value="Sulfatase"/>
    <property type="match status" value="1"/>
</dbReference>
<comment type="PTM">
    <text evidence="5">The conversion to 3-oxoalanine (also known as C-formylglycine, FGly), of a serine or cysteine residue in prokaryotes and of a cysteine residue in eukaryotes, is critical for catalytic activity.</text>
</comment>
<keyword evidence="3 7" id="KW-0378">Hydrolase</keyword>
<dbReference type="GO" id="GO:0004065">
    <property type="term" value="F:arylsulfatase activity"/>
    <property type="evidence" value="ECO:0007669"/>
    <property type="project" value="UniProtKB-EC"/>
</dbReference>
<gene>
    <name evidence="7" type="primary">atsA_2</name>
    <name evidence="7" type="ORF">NCTC8272_05324</name>
</gene>
<dbReference type="Gene3D" id="3.40.720.10">
    <property type="entry name" value="Alkaline Phosphatase, subunit A"/>
    <property type="match status" value="1"/>
</dbReference>
<dbReference type="Proteomes" id="UP000277214">
    <property type="component" value="Chromosome 1"/>
</dbReference>
<dbReference type="SUPFAM" id="SSF53649">
    <property type="entry name" value="Alkaline phosphatase-like"/>
    <property type="match status" value="1"/>
</dbReference>
<evidence type="ECO:0000256" key="2">
    <source>
        <dbReference type="ARBA" id="ARBA00022723"/>
    </source>
</evidence>
<dbReference type="PANTHER" id="PTHR42693">
    <property type="entry name" value="ARYLSULFATASE FAMILY MEMBER"/>
    <property type="match status" value="1"/>
</dbReference>
<protein>
    <submittedName>
        <fullName evidence="7">Arylsulfatase</fullName>
        <ecNumber evidence="7">3.1.6.1</ecNumber>
    </submittedName>
</protein>
<accession>A0A447PYG9</accession>
<evidence type="ECO:0000256" key="3">
    <source>
        <dbReference type="ARBA" id="ARBA00022801"/>
    </source>
</evidence>
<evidence type="ECO:0000259" key="6">
    <source>
        <dbReference type="Pfam" id="PF00884"/>
    </source>
</evidence>
<dbReference type="InterPro" id="IPR017850">
    <property type="entry name" value="Alkaline_phosphatase_core_sf"/>
</dbReference>
<evidence type="ECO:0000256" key="1">
    <source>
        <dbReference type="ARBA" id="ARBA00008779"/>
    </source>
</evidence>
<evidence type="ECO:0000256" key="4">
    <source>
        <dbReference type="ARBA" id="ARBA00022837"/>
    </source>
</evidence>
<dbReference type="PANTHER" id="PTHR42693:SF53">
    <property type="entry name" value="ENDO-4-O-SULFATASE"/>
    <property type="match status" value="1"/>
</dbReference>
<keyword evidence="4" id="KW-0106">Calcium</keyword>